<dbReference type="Pfam" id="PF07660">
    <property type="entry name" value="STN"/>
    <property type="match status" value="1"/>
</dbReference>
<dbReference type="InterPro" id="IPR023996">
    <property type="entry name" value="TonB-dep_OMP_SusC/RagA"/>
</dbReference>
<keyword evidence="6 7" id="KW-0998">Cell outer membrane</keyword>
<dbReference type="SUPFAM" id="SSF56935">
    <property type="entry name" value="Porins"/>
    <property type="match status" value="1"/>
</dbReference>
<keyword evidence="5 7" id="KW-0472">Membrane</keyword>
<evidence type="ECO:0000256" key="1">
    <source>
        <dbReference type="ARBA" id="ARBA00004571"/>
    </source>
</evidence>
<dbReference type="Gene3D" id="2.40.170.20">
    <property type="entry name" value="TonB-dependent receptor, beta-barrel domain"/>
    <property type="match status" value="1"/>
</dbReference>
<keyword evidence="11" id="KW-0675">Receptor</keyword>
<keyword evidence="4 7" id="KW-0812">Transmembrane</keyword>
<dbReference type="SUPFAM" id="SSF49464">
    <property type="entry name" value="Carboxypeptidase regulatory domain-like"/>
    <property type="match status" value="1"/>
</dbReference>
<dbReference type="InterPro" id="IPR039426">
    <property type="entry name" value="TonB-dep_rcpt-like"/>
</dbReference>
<dbReference type="InterPro" id="IPR036942">
    <property type="entry name" value="Beta-barrel_TonB_sf"/>
</dbReference>
<sequence>MRVCIILLFAVLQLSAENSYAQSVSLSFSLKDTTIESILDKIEEETEFSFLILDKSIALNKTVDNISVNKESIDQVLNKLLKNTDIRYRIIDRQIVLMPGSMASTLSVSPGQAGHAVTGIVKDVHGEAIIGASVREKGTTNGVFTDTDGRFRLSVEDNAVLQISYLGYISQEIPVKGKSDIQVIMQENLQNLDEVVVVGYGVQKKVNLTGAITNVKANELTSIPTSNLSNTLAGRAPGVTIVGNSGLIGATSSIRIRGGFDEPLFVIDGVISNKEAFDALEATEVDQMSFLKDAATASIYGTSAGNGVVLVTTKRGDAQVAKPKFDYQGTYSFSKPTKTLFSDLFTATDELIYQNRVAEFKGRVLSNGPEEFAYFENRDYNVNDWIWQNPWNTKHSMSVTGGSDKFQYYVMTGYMKEEGSYVNLKNDKYNVRSNLTAKLSRAISVNLNLSAYQTDGKRFYWPGSPDDSQDVYDMYRCTFNAMRTLPFYSYEDGTPANKITDYPIRPEIGSWTGWNPVDQVIGNRYVKTRKRNINGTLTFNIDLGAVTPGLSTKVLYNYTGDDYMRKKFLTFQKNYVFQRADPAGNRFLPAPLDKTKYSIFTFNTTESLQYGMRTLYSQQFNWFLNYDRNFGKHTVSAMAVFEQASNGGEYVYAKGENPLTYIDQMFAFSSDTEKRYGDAEEYAGAHLSWIGRFNYNYAQKYIAEFSFRYDGNTLFAPGKRWGFFPSVSAAWRINQESFMESTRDWLSDLKLRLSYGTTGNDLNVNNVKITPFSYLPKYVSGSSYIFGSSYLQGIVSGATPNPDLTWATSTTYNAGVDVGFLNHRLSATIDAFYRKETDILGSRTLKLPSTYGQSLAPENYAERSWRGGEFTANWRDKAAGGKIQYSVYANIGYAKDRWDVLDESAVYKTGNLQDLSQVGLSSGRQTGLIAIDLIRTQEQVDELKAKGFKQYGRDPYLGGILYADTRGDGYSLGPDGKIDVNDQYNLLSDNATPRINYGFGGEISWNGFTLSAHFQGVGNYDKFMSGVDAGFYQHGGDNRPYFPIWTSPDVWTPENPAGKYPRVVGSSWYESGVGYSTFWKRNGAYIRLKNLNIGYSIPKTVLSPVGLTSAQVFFNGTNLFSISEVNELMDPEQAYYDSYPLMKTFTIGLNFSF</sequence>
<dbReference type="InterPro" id="IPR012910">
    <property type="entry name" value="Plug_dom"/>
</dbReference>
<dbReference type="Gene3D" id="2.60.40.1120">
    <property type="entry name" value="Carboxypeptidase-like, regulatory domain"/>
    <property type="match status" value="1"/>
</dbReference>
<organism evidence="11 12">
    <name type="scientific">Dysgonomonas termitidis</name>
    <dbReference type="NCBI Taxonomy" id="1516126"/>
    <lineage>
        <taxon>Bacteria</taxon>
        <taxon>Pseudomonadati</taxon>
        <taxon>Bacteroidota</taxon>
        <taxon>Bacteroidia</taxon>
        <taxon>Bacteroidales</taxon>
        <taxon>Dysgonomonadaceae</taxon>
        <taxon>Dysgonomonas</taxon>
    </lineage>
</organism>
<dbReference type="RefSeq" id="WP_379996028.1">
    <property type="nucleotide sequence ID" value="NZ_JBHSGN010000067.1"/>
</dbReference>
<keyword evidence="3 7" id="KW-1134">Transmembrane beta strand</keyword>
<evidence type="ECO:0000256" key="2">
    <source>
        <dbReference type="ARBA" id="ARBA00022448"/>
    </source>
</evidence>
<keyword evidence="12" id="KW-1185">Reference proteome</keyword>
<evidence type="ECO:0000259" key="9">
    <source>
        <dbReference type="Pfam" id="PF07660"/>
    </source>
</evidence>
<evidence type="ECO:0000259" key="10">
    <source>
        <dbReference type="Pfam" id="PF07715"/>
    </source>
</evidence>
<comment type="caution">
    <text evidence="11">The sequence shown here is derived from an EMBL/GenBank/DDBJ whole genome shotgun (WGS) entry which is preliminary data.</text>
</comment>
<dbReference type="NCBIfam" id="TIGR04056">
    <property type="entry name" value="OMP_RagA_SusC"/>
    <property type="match status" value="1"/>
</dbReference>
<dbReference type="Pfam" id="PF07715">
    <property type="entry name" value="Plug"/>
    <property type="match status" value="1"/>
</dbReference>
<dbReference type="EMBL" id="JBHSGN010000067">
    <property type="protein sequence ID" value="MFC4674088.1"/>
    <property type="molecule type" value="Genomic_DNA"/>
</dbReference>
<comment type="similarity">
    <text evidence="7">Belongs to the TonB-dependent receptor family.</text>
</comment>
<keyword evidence="8" id="KW-0732">Signal</keyword>
<dbReference type="PROSITE" id="PS52016">
    <property type="entry name" value="TONB_DEPENDENT_REC_3"/>
    <property type="match status" value="1"/>
</dbReference>
<evidence type="ECO:0000256" key="4">
    <source>
        <dbReference type="ARBA" id="ARBA00022692"/>
    </source>
</evidence>
<evidence type="ECO:0000313" key="11">
    <source>
        <dbReference type="EMBL" id="MFC4674088.1"/>
    </source>
</evidence>
<dbReference type="InterPro" id="IPR023997">
    <property type="entry name" value="TonB-dep_OMP_SusC/RagA_CS"/>
</dbReference>
<dbReference type="Pfam" id="PF13715">
    <property type="entry name" value="CarbopepD_reg_2"/>
    <property type="match status" value="1"/>
</dbReference>
<evidence type="ECO:0000256" key="7">
    <source>
        <dbReference type="PROSITE-ProRule" id="PRU01360"/>
    </source>
</evidence>
<feature type="domain" description="Secretin/TonB short N-terminal" evidence="9">
    <location>
        <begin position="51"/>
        <end position="99"/>
    </location>
</feature>
<feature type="domain" description="TonB-dependent receptor plug" evidence="10">
    <location>
        <begin position="205"/>
        <end position="308"/>
    </location>
</feature>
<feature type="signal peptide" evidence="8">
    <location>
        <begin position="1"/>
        <end position="21"/>
    </location>
</feature>
<protein>
    <submittedName>
        <fullName evidence="11">TonB-dependent receptor</fullName>
    </submittedName>
</protein>
<comment type="subcellular location">
    <subcellularLocation>
        <location evidence="1 7">Cell outer membrane</location>
        <topology evidence="1 7">Multi-pass membrane protein</topology>
    </subcellularLocation>
</comment>
<dbReference type="InterPro" id="IPR008969">
    <property type="entry name" value="CarboxyPept-like_regulatory"/>
</dbReference>
<feature type="chain" id="PRO_5045653011" evidence="8">
    <location>
        <begin position="22"/>
        <end position="1153"/>
    </location>
</feature>
<keyword evidence="2 7" id="KW-0813">Transport</keyword>
<dbReference type="InterPro" id="IPR011662">
    <property type="entry name" value="Secretin/TonB_short_N"/>
</dbReference>
<dbReference type="Proteomes" id="UP001596023">
    <property type="component" value="Unassembled WGS sequence"/>
</dbReference>
<evidence type="ECO:0000256" key="3">
    <source>
        <dbReference type="ARBA" id="ARBA00022452"/>
    </source>
</evidence>
<dbReference type="InterPro" id="IPR037066">
    <property type="entry name" value="Plug_dom_sf"/>
</dbReference>
<evidence type="ECO:0000256" key="5">
    <source>
        <dbReference type="ARBA" id="ARBA00023136"/>
    </source>
</evidence>
<proteinExistence type="inferred from homology"/>
<gene>
    <name evidence="11" type="ORF">ACFO6W_10305</name>
</gene>
<reference evidence="12" key="1">
    <citation type="journal article" date="2019" name="Int. J. Syst. Evol. Microbiol.">
        <title>The Global Catalogue of Microorganisms (GCM) 10K type strain sequencing project: providing services to taxonomists for standard genome sequencing and annotation.</title>
        <authorList>
            <consortium name="The Broad Institute Genomics Platform"/>
            <consortium name="The Broad Institute Genome Sequencing Center for Infectious Disease"/>
            <person name="Wu L."/>
            <person name="Ma J."/>
        </authorList>
    </citation>
    <scope>NUCLEOTIDE SEQUENCE [LARGE SCALE GENOMIC DNA]</scope>
    <source>
        <strain evidence="12">CCUG 66188</strain>
    </source>
</reference>
<accession>A0ABV9KVJ3</accession>
<evidence type="ECO:0000313" key="12">
    <source>
        <dbReference type="Proteomes" id="UP001596023"/>
    </source>
</evidence>
<dbReference type="Gene3D" id="2.170.130.10">
    <property type="entry name" value="TonB-dependent receptor, plug domain"/>
    <property type="match status" value="1"/>
</dbReference>
<name>A0ABV9KVJ3_9BACT</name>
<evidence type="ECO:0000256" key="6">
    <source>
        <dbReference type="ARBA" id="ARBA00023237"/>
    </source>
</evidence>
<dbReference type="NCBIfam" id="TIGR04057">
    <property type="entry name" value="SusC_RagA_signa"/>
    <property type="match status" value="1"/>
</dbReference>
<evidence type="ECO:0000256" key="8">
    <source>
        <dbReference type="SAM" id="SignalP"/>
    </source>
</evidence>